<feature type="domain" description="Tesmin/TSO1-like CXC" evidence="3">
    <location>
        <begin position="343"/>
        <end position="387"/>
    </location>
</feature>
<dbReference type="RefSeq" id="XP_010440683.1">
    <property type="nucleotide sequence ID" value="XM_010442381.2"/>
</dbReference>
<feature type="compositionally biased region" description="Polar residues" evidence="2">
    <location>
        <begin position="314"/>
        <end position="330"/>
    </location>
</feature>
<keyword evidence="1" id="KW-0175">Coiled coil</keyword>
<dbReference type="SMART" id="SM01114">
    <property type="entry name" value="CXC"/>
    <property type="match status" value="1"/>
</dbReference>
<organism evidence="4 5">
    <name type="scientific">Camelina sativa</name>
    <name type="common">False flax</name>
    <name type="synonym">Myagrum sativum</name>
    <dbReference type="NCBI Taxonomy" id="90675"/>
    <lineage>
        <taxon>Eukaryota</taxon>
        <taxon>Viridiplantae</taxon>
        <taxon>Streptophyta</taxon>
        <taxon>Embryophyta</taxon>
        <taxon>Tracheophyta</taxon>
        <taxon>Spermatophyta</taxon>
        <taxon>Magnoliopsida</taxon>
        <taxon>eudicotyledons</taxon>
        <taxon>Gunneridae</taxon>
        <taxon>Pentapetalae</taxon>
        <taxon>rosids</taxon>
        <taxon>malvids</taxon>
        <taxon>Brassicales</taxon>
        <taxon>Brassicaceae</taxon>
        <taxon>Camelineae</taxon>
        <taxon>Camelina</taxon>
    </lineage>
</organism>
<protein>
    <submittedName>
        <fullName evidence="5">Kinesin-like protein KIN-4A</fullName>
    </submittedName>
</protein>
<sequence>MTKKLNLRSKESSLGGDAEKLYEMKIRDLESVNEALKCDVEELKSKLADVSISSSVGTLQSSREFSQKSIATKVEGMSSRSKSNLHSMCSTKKYKTESSVKLFDGEVQKLKAQKVKLHCKNKLASMHFRQVKASLEKEVYQLKKELRKSEFEKNVLSALNNRHPILQLKNTHALTALNRRKLLLQSKKISSNKNKGPLKGTSSGIQESSSELGLLMKLNKIHSDYERQMKEMAEEVKRFSLEAGVLKAEFEGEQSSCSASCDNQINHTPMDLELKELKEEFNKLSTLVSQMEMTKSQFSETDKVQGEPVERFITSKNTDDQSTLEPSQPENSEETLCKKEQSKAEVCCSCTKKSLCKTKSCKCRANGSGCGDSCGCLASKCSNREEENVKPMQPVDAKKPAGISHDDKDANKQPLRDIGNIQEAVKVGTLRKVQKRVSKK</sequence>
<feature type="coiled-coil region" evidence="1">
    <location>
        <begin position="215"/>
        <end position="242"/>
    </location>
</feature>
<keyword evidence="4" id="KW-1185">Reference proteome</keyword>
<accession>A0ABM0UG73</accession>
<feature type="coiled-coil region" evidence="1">
    <location>
        <begin position="26"/>
        <end position="53"/>
    </location>
</feature>
<name>A0ABM0UG73_CAMSA</name>
<dbReference type="PANTHER" id="PTHR47969">
    <property type="entry name" value="CHROMOSOME-ASSOCIATED KINESIN KIF4A-RELATED"/>
    <property type="match status" value="1"/>
</dbReference>
<dbReference type="GeneID" id="104723951"/>
<gene>
    <name evidence="5" type="primary">LOC104723951</name>
</gene>
<reference evidence="5" key="2">
    <citation type="submission" date="2025-08" db="UniProtKB">
        <authorList>
            <consortium name="RefSeq"/>
        </authorList>
    </citation>
    <scope>IDENTIFICATION</scope>
    <source>
        <tissue evidence="5">Leaf</tissue>
    </source>
</reference>
<dbReference type="Proteomes" id="UP000694864">
    <property type="component" value="Chromosome 11"/>
</dbReference>
<evidence type="ECO:0000256" key="1">
    <source>
        <dbReference type="SAM" id="Coils"/>
    </source>
</evidence>
<dbReference type="InterPro" id="IPR033467">
    <property type="entry name" value="Tesmin/TSO1-like_CXC"/>
</dbReference>
<feature type="region of interest" description="Disordered" evidence="2">
    <location>
        <begin position="313"/>
        <end position="335"/>
    </location>
</feature>
<evidence type="ECO:0000313" key="5">
    <source>
        <dbReference type="RefSeq" id="XP_010440683.1"/>
    </source>
</evidence>
<reference evidence="4" key="1">
    <citation type="journal article" date="2014" name="Nat. Commun.">
        <title>The emerging biofuel crop Camelina sativa retains a highly undifferentiated hexaploid genome structure.</title>
        <authorList>
            <person name="Kagale S."/>
            <person name="Koh C."/>
            <person name="Nixon J."/>
            <person name="Bollina V."/>
            <person name="Clarke W.E."/>
            <person name="Tuteja R."/>
            <person name="Spillane C."/>
            <person name="Robinson S.J."/>
            <person name="Links M.G."/>
            <person name="Clarke C."/>
            <person name="Higgins E.E."/>
            <person name="Huebert T."/>
            <person name="Sharpe A.G."/>
            <person name="Parkin I.A."/>
        </authorList>
    </citation>
    <scope>NUCLEOTIDE SEQUENCE [LARGE SCALE GENOMIC DNA]</scope>
    <source>
        <strain evidence="4">cv. DH55</strain>
    </source>
</reference>
<evidence type="ECO:0000256" key="2">
    <source>
        <dbReference type="SAM" id="MobiDB-lite"/>
    </source>
</evidence>
<proteinExistence type="predicted"/>
<evidence type="ECO:0000259" key="3">
    <source>
        <dbReference type="SMART" id="SM01114"/>
    </source>
</evidence>
<feature type="compositionally biased region" description="Basic and acidic residues" evidence="2">
    <location>
        <begin position="396"/>
        <end position="415"/>
    </location>
</feature>
<dbReference type="PANTHER" id="PTHR47969:SF6">
    <property type="entry name" value="KINESIN-LIKE PROTEIN KIN-4C"/>
    <property type="match status" value="1"/>
</dbReference>
<dbReference type="InterPro" id="IPR027640">
    <property type="entry name" value="Kinesin-like_fam"/>
</dbReference>
<feature type="region of interest" description="Disordered" evidence="2">
    <location>
        <begin position="385"/>
        <end position="417"/>
    </location>
</feature>
<dbReference type="Pfam" id="PF25764">
    <property type="entry name" value="KIF21A_4th"/>
    <property type="match status" value="1"/>
</dbReference>
<evidence type="ECO:0000313" key="4">
    <source>
        <dbReference type="Proteomes" id="UP000694864"/>
    </source>
</evidence>